<organism evidence="2 3">
    <name type="scientific">Scleromatobacter humisilvae</name>
    <dbReference type="NCBI Taxonomy" id="2897159"/>
    <lineage>
        <taxon>Bacteria</taxon>
        <taxon>Pseudomonadati</taxon>
        <taxon>Pseudomonadota</taxon>
        <taxon>Betaproteobacteria</taxon>
        <taxon>Burkholderiales</taxon>
        <taxon>Sphaerotilaceae</taxon>
        <taxon>Scleromatobacter</taxon>
    </lineage>
</organism>
<dbReference type="AlphaFoldDB" id="A0A9X1YGW5"/>
<keyword evidence="1" id="KW-0472">Membrane</keyword>
<keyword evidence="3" id="KW-1185">Reference proteome</keyword>
<dbReference type="Pfam" id="PF11821">
    <property type="entry name" value="ActD"/>
    <property type="match status" value="1"/>
</dbReference>
<evidence type="ECO:0000313" key="2">
    <source>
        <dbReference type="EMBL" id="MCK9686274.1"/>
    </source>
</evidence>
<gene>
    <name evidence="2" type="ORF">LPC04_11205</name>
</gene>
<evidence type="ECO:0000256" key="1">
    <source>
        <dbReference type="SAM" id="Phobius"/>
    </source>
</evidence>
<feature type="transmembrane region" description="Helical" evidence="1">
    <location>
        <begin position="99"/>
        <end position="121"/>
    </location>
</feature>
<dbReference type="PANTHER" id="PTHR40394">
    <property type="entry name" value="LIPOPROTEIN-RELATED"/>
    <property type="match status" value="1"/>
</dbReference>
<reference evidence="2" key="1">
    <citation type="submission" date="2021-11" db="EMBL/GenBank/DDBJ databases">
        <title>BS-T2-15 a new species belonging to the Comamonadaceae family isolated from the soil of a French oak forest.</title>
        <authorList>
            <person name="Mieszkin S."/>
            <person name="Alain K."/>
        </authorList>
    </citation>
    <scope>NUCLEOTIDE SEQUENCE</scope>
    <source>
        <strain evidence="2">BS-T2-15</strain>
    </source>
</reference>
<dbReference type="EMBL" id="JAJLJH010000002">
    <property type="protein sequence ID" value="MCK9686274.1"/>
    <property type="molecule type" value="Genomic_DNA"/>
</dbReference>
<proteinExistence type="predicted"/>
<comment type="caution">
    <text evidence="2">The sequence shown here is derived from an EMBL/GenBank/DDBJ whole genome shotgun (WGS) entry which is preliminary data.</text>
</comment>
<name>A0A9X1YGW5_9BURK</name>
<dbReference type="InterPro" id="IPR021776">
    <property type="entry name" value="ActD"/>
</dbReference>
<feature type="transmembrane region" description="Helical" evidence="1">
    <location>
        <begin position="59"/>
        <end position="79"/>
    </location>
</feature>
<evidence type="ECO:0000313" key="3">
    <source>
        <dbReference type="Proteomes" id="UP001139353"/>
    </source>
</evidence>
<dbReference type="PANTHER" id="PTHR40394:SF2">
    <property type="entry name" value="QUINOL:CYTOCHROME C OXIDOREDUCTASE MEMBRANE PROTEIN"/>
    <property type="match status" value="1"/>
</dbReference>
<dbReference type="Proteomes" id="UP001139353">
    <property type="component" value="Unassembled WGS sequence"/>
</dbReference>
<accession>A0A9X1YGW5</accession>
<sequence length="179" mass="19521">MATRDPRWSLMAEYDGAEALVAAAQAAHDAGYRRAEAYAPYAIEGLAEAVGFRRSRIPLLVLAGGLVGGAGGYFLQWYAAVVSYPEEIGARPLHSWPMFIPVTFEMTILFAALTAFFAVLVGNGLPRLAHPIFDAPDFDLATRNRFFLCLRTDDPVFDEASARALLDATAPLRVEEVAR</sequence>
<protein>
    <submittedName>
        <fullName evidence="2">DUF3341 domain-containing protein</fullName>
    </submittedName>
</protein>
<dbReference type="RefSeq" id="WP_275682302.1">
    <property type="nucleotide sequence ID" value="NZ_JAJLJH010000002.1"/>
</dbReference>
<keyword evidence="1" id="KW-0812">Transmembrane</keyword>
<keyword evidence="1" id="KW-1133">Transmembrane helix</keyword>